<dbReference type="AlphaFoldDB" id="A0A1M7SZB7"/>
<feature type="coiled-coil region" evidence="1">
    <location>
        <begin position="82"/>
        <end position="124"/>
    </location>
</feature>
<dbReference type="RefSeq" id="WP_072697092.1">
    <property type="nucleotide sequence ID" value="NZ_FRDI01000005.1"/>
</dbReference>
<gene>
    <name evidence="2" type="ORF">SAMN02745728_01409</name>
</gene>
<dbReference type="EMBL" id="FRDI01000005">
    <property type="protein sequence ID" value="SHN63810.1"/>
    <property type="molecule type" value="Genomic_DNA"/>
</dbReference>
<reference evidence="2 3" key="1">
    <citation type="submission" date="2016-12" db="EMBL/GenBank/DDBJ databases">
        <authorList>
            <person name="Song W.-J."/>
            <person name="Kurnit D.M."/>
        </authorList>
    </citation>
    <scope>NUCLEOTIDE SEQUENCE [LARGE SCALE GENOMIC DNA]</scope>
    <source>
        <strain evidence="2 3">DSM 11393</strain>
    </source>
</reference>
<evidence type="ECO:0000256" key="1">
    <source>
        <dbReference type="SAM" id="Coils"/>
    </source>
</evidence>
<dbReference type="Proteomes" id="UP000186469">
    <property type="component" value="Unassembled WGS sequence"/>
</dbReference>
<name>A0A1M7SZB7_9BACT</name>
<dbReference type="STRING" id="1121455.SAMN02745728_01409"/>
<evidence type="ECO:0000313" key="3">
    <source>
        <dbReference type="Proteomes" id="UP000186469"/>
    </source>
</evidence>
<keyword evidence="1" id="KW-0175">Coiled coil</keyword>
<dbReference type="OrthoDB" id="5471998at2"/>
<keyword evidence="3" id="KW-1185">Reference proteome</keyword>
<sequence length="126" mass="14184">MGKILQIRLSASTYNLDDVLKAWPALYNSVWGDEKAFTFQAMSAFANSDQNRGVLNLVKDLKTALVHNEWVSAKKQALEPGIKEAEKKAKELDEYLANWDAKAANRASDELESILDQLEVLMKRLS</sequence>
<evidence type="ECO:0000313" key="2">
    <source>
        <dbReference type="EMBL" id="SHN63810.1"/>
    </source>
</evidence>
<proteinExistence type="predicted"/>
<organism evidence="2 3">
    <name type="scientific">Desulfovibrio litoralis DSM 11393</name>
    <dbReference type="NCBI Taxonomy" id="1121455"/>
    <lineage>
        <taxon>Bacteria</taxon>
        <taxon>Pseudomonadati</taxon>
        <taxon>Thermodesulfobacteriota</taxon>
        <taxon>Desulfovibrionia</taxon>
        <taxon>Desulfovibrionales</taxon>
        <taxon>Desulfovibrionaceae</taxon>
        <taxon>Desulfovibrio</taxon>
    </lineage>
</organism>
<protein>
    <submittedName>
        <fullName evidence="2">Uncharacterized protein</fullName>
    </submittedName>
</protein>
<accession>A0A1M7SZB7</accession>